<proteinExistence type="predicted"/>
<evidence type="ECO:0000313" key="2">
    <source>
        <dbReference type="Proteomes" id="UP000772434"/>
    </source>
</evidence>
<dbReference type="AlphaFoldDB" id="A0A9P5UDU7"/>
<reference evidence="1" key="1">
    <citation type="submission" date="2020-11" db="EMBL/GenBank/DDBJ databases">
        <authorList>
            <consortium name="DOE Joint Genome Institute"/>
            <person name="Ahrendt S."/>
            <person name="Riley R."/>
            <person name="Andreopoulos W."/>
            <person name="Labutti K."/>
            <person name="Pangilinan J."/>
            <person name="Ruiz-Duenas F.J."/>
            <person name="Barrasa J.M."/>
            <person name="Sanchez-Garcia M."/>
            <person name="Camarero S."/>
            <person name="Miyauchi S."/>
            <person name="Serrano A."/>
            <person name="Linde D."/>
            <person name="Babiker R."/>
            <person name="Drula E."/>
            <person name="Ayuso-Fernandez I."/>
            <person name="Pacheco R."/>
            <person name="Padilla G."/>
            <person name="Ferreira P."/>
            <person name="Barriuso J."/>
            <person name="Kellner H."/>
            <person name="Castanera R."/>
            <person name="Alfaro M."/>
            <person name="Ramirez L."/>
            <person name="Pisabarro A.G."/>
            <person name="Kuo A."/>
            <person name="Tritt A."/>
            <person name="Lipzen A."/>
            <person name="He G."/>
            <person name="Yan M."/>
            <person name="Ng V."/>
            <person name="Cullen D."/>
            <person name="Martin F."/>
            <person name="Rosso M.-N."/>
            <person name="Henrissat B."/>
            <person name="Hibbett D."/>
            <person name="Martinez A.T."/>
            <person name="Grigoriev I.V."/>
        </authorList>
    </citation>
    <scope>NUCLEOTIDE SEQUENCE</scope>
    <source>
        <strain evidence="1">AH 40177</strain>
    </source>
</reference>
<comment type="caution">
    <text evidence="1">The sequence shown here is derived from an EMBL/GenBank/DDBJ whole genome shotgun (WGS) entry which is preliminary data.</text>
</comment>
<protein>
    <submittedName>
        <fullName evidence="1">Uncharacterized protein</fullName>
    </submittedName>
</protein>
<name>A0A9P5UDU7_9AGAR</name>
<sequence length="76" mass="8214">MPACGVTTHRSNESRSLLMCLISACLYDIFALHTPLNLGLGLATAEPGTITLTQFWLSINKEITSGTHNDHNKTDG</sequence>
<dbReference type="EMBL" id="JADNRY010000006">
    <property type="protein sequence ID" value="KAF9076560.1"/>
    <property type="molecule type" value="Genomic_DNA"/>
</dbReference>
<organism evidence="1 2">
    <name type="scientific">Rhodocollybia butyracea</name>
    <dbReference type="NCBI Taxonomy" id="206335"/>
    <lineage>
        <taxon>Eukaryota</taxon>
        <taxon>Fungi</taxon>
        <taxon>Dikarya</taxon>
        <taxon>Basidiomycota</taxon>
        <taxon>Agaricomycotina</taxon>
        <taxon>Agaricomycetes</taxon>
        <taxon>Agaricomycetidae</taxon>
        <taxon>Agaricales</taxon>
        <taxon>Marasmiineae</taxon>
        <taxon>Omphalotaceae</taxon>
        <taxon>Rhodocollybia</taxon>
    </lineage>
</organism>
<gene>
    <name evidence="1" type="ORF">BDP27DRAFT_804087</name>
</gene>
<evidence type="ECO:0000313" key="1">
    <source>
        <dbReference type="EMBL" id="KAF9076560.1"/>
    </source>
</evidence>
<keyword evidence="2" id="KW-1185">Reference proteome</keyword>
<accession>A0A9P5UDU7</accession>
<dbReference type="Proteomes" id="UP000772434">
    <property type="component" value="Unassembled WGS sequence"/>
</dbReference>